<name>A0A9D5K090_9BACT</name>
<organism evidence="2 3">
    <name type="scientific">candidate division KSB3 bacterium</name>
    <dbReference type="NCBI Taxonomy" id="2044937"/>
    <lineage>
        <taxon>Bacteria</taxon>
        <taxon>candidate division KSB3</taxon>
    </lineage>
</organism>
<proteinExistence type="predicted"/>
<evidence type="ECO:0000313" key="2">
    <source>
        <dbReference type="EMBL" id="MBD3327260.1"/>
    </source>
</evidence>
<gene>
    <name evidence="2" type="ORF">GF339_21925</name>
</gene>
<protein>
    <submittedName>
        <fullName evidence="2">TIM barrel protein</fullName>
    </submittedName>
</protein>
<dbReference type="InterPro" id="IPR013022">
    <property type="entry name" value="Xyl_isomerase-like_TIM-brl"/>
</dbReference>
<feature type="domain" description="Xylose isomerase-like TIM barrel" evidence="1">
    <location>
        <begin position="21"/>
        <end position="265"/>
    </location>
</feature>
<sequence>MRYAICNELFGELAFDKMCQMIAQHGFHGVEIAPFTLFEDPRQVDRGTIREIARTLERHGLQFAGFHWLFARPAGLHITTPDSTIRTRSWDHLRRLVDIAGELGGGGLILGSPQQRQAMGIPVEQARTYLQEGLTAIAAYAEERRTTILLEALPAHNTNVINTLEAARRLIRQINHPGVNGMFDFHNSVDETLSWPELIETYAGIIQHVHLNELNGSYPGTGTSDFRPAFQQLAAQGYDGWVSLEIFEIPADPHHVLSETRTFLQAMENERH</sequence>
<dbReference type="Proteomes" id="UP000649604">
    <property type="component" value="Unassembled WGS sequence"/>
</dbReference>
<evidence type="ECO:0000259" key="1">
    <source>
        <dbReference type="Pfam" id="PF01261"/>
    </source>
</evidence>
<dbReference type="PANTHER" id="PTHR12110:SF21">
    <property type="entry name" value="XYLOSE ISOMERASE-LIKE TIM BARREL DOMAIN-CONTAINING PROTEIN"/>
    <property type="match status" value="1"/>
</dbReference>
<dbReference type="Pfam" id="PF01261">
    <property type="entry name" value="AP_endonuc_2"/>
    <property type="match status" value="1"/>
</dbReference>
<dbReference type="PANTHER" id="PTHR12110">
    <property type="entry name" value="HYDROXYPYRUVATE ISOMERASE"/>
    <property type="match status" value="1"/>
</dbReference>
<dbReference type="AlphaFoldDB" id="A0A9D5K090"/>
<evidence type="ECO:0000313" key="3">
    <source>
        <dbReference type="Proteomes" id="UP000649604"/>
    </source>
</evidence>
<dbReference type="InterPro" id="IPR036237">
    <property type="entry name" value="Xyl_isomerase-like_sf"/>
</dbReference>
<reference evidence="2" key="1">
    <citation type="submission" date="2019-11" db="EMBL/GenBank/DDBJ databases">
        <title>Microbial mats filling the niche in hypersaline microbial mats.</title>
        <authorList>
            <person name="Wong H.L."/>
            <person name="Macleod F.I."/>
            <person name="White R.A. III"/>
            <person name="Burns B.P."/>
        </authorList>
    </citation>
    <scope>NUCLEOTIDE SEQUENCE</scope>
    <source>
        <strain evidence="2">Rbin_158</strain>
    </source>
</reference>
<dbReference type="EMBL" id="WJJP01000713">
    <property type="protein sequence ID" value="MBD3327260.1"/>
    <property type="molecule type" value="Genomic_DNA"/>
</dbReference>
<comment type="caution">
    <text evidence="2">The sequence shown here is derived from an EMBL/GenBank/DDBJ whole genome shotgun (WGS) entry which is preliminary data.</text>
</comment>
<dbReference type="SUPFAM" id="SSF51658">
    <property type="entry name" value="Xylose isomerase-like"/>
    <property type="match status" value="1"/>
</dbReference>
<dbReference type="InterPro" id="IPR050312">
    <property type="entry name" value="IolE/XylAMocC-like"/>
</dbReference>
<dbReference type="Gene3D" id="3.20.20.150">
    <property type="entry name" value="Divalent-metal-dependent TIM barrel enzymes"/>
    <property type="match status" value="1"/>
</dbReference>
<accession>A0A9D5K090</accession>